<evidence type="ECO:0000313" key="2">
    <source>
        <dbReference type="EMBL" id="KAH9425785.1"/>
    </source>
</evidence>
<evidence type="ECO:0000313" key="3">
    <source>
        <dbReference type="Proteomes" id="UP000887458"/>
    </source>
</evidence>
<protein>
    <submittedName>
        <fullName evidence="2">Uncharacterized protein</fullName>
    </submittedName>
</protein>
<gene>
    <name evidence="2" type="ORF">DERP_005003</name>
</gene>
<sequence length="33" mass="3606">MTNEEIGLKILSNDPFGKSMNGSHNDNDYGSYG</sequence>
<evidence type="ECO:0000256" key="1">
    <source>
        <dbReference type="SAM" id="MobiDB-lite"/>
    </source>
</evidence>
<feature type="region of interest" description="Disordered" evidence="1">
    <location>
        <begin position="1"/>
        <end position="33"/>
    </location>
</feature>
<accession>A0ABQ8JTP1</accession>
<reference evidence="2 3" key="2">
    <citation type="journal article" date="2022" name="Mol. Biol. Evol.">
        <title>Comparative Genomics Reveals Insights into the Divergent Evolution of Astigmatic Mites and Household Pest Adaptations.</title>
        <authorList>
            <person name="Xiong Q."/>
            <person name="Wan A.T."/>
            <person name="Liu X."/>
            <person name="Fung C.S."/>
            <person name="Xiao X."/>
            <person name="Malainual N."/>
            <person name="Hou J."/>
            <person name="Wang L."/>
            <person name="Wang M."/>
            <person name="Yang K.Y."/>
            <person name="Cui Y."/>
            <person name="Leung E.L."/>
            <person name="Nong W."/>
            <person name="Shin S.K."/>
            <person name="Au S.W."/>
            <person name="Jeong K.Y."/>
            <person name="Chew F.T."/>
            <person name="Hui J.H."/>
            <person name="Leung T.F."/>
            <person name="Tungtrongchitr A."/>
            <person name="Zhong N."/>
            <person name="Liu Z."/>
            <person name="Tsui S.K."/>
        </authorList>
    </citation>
    <scope>NUCLEOTIDE SEQUENCE [LARGE SCALE GENOMIC DNA]</scope>
    <source>
        <strain evidence="2">Derp</strain>
    </source>
</reference>
<reference evidence="2 3" key="1">
    <citation type="journal article" date="2018" name="J. Allergy Clin. Immunol.">
        <title>High-quality assembly of Dermatophagoides pteronyssinus genome and transcriptome reveals a wide range of novel allergens.</title>
        <authorList>
            <person name="Liu X.Y."/>
            <person name="Yang K.Y."/>
            <person name="Wang M.Q."/>
            <person name="Kwok J.S."/>
            <person name="Zeng X."/>
            <person name="Yang Z."/>
            <person name="Xiao X.J."/>
            <person name="Lau C.P."/>
            <person name="Li Y."/>
            <person name="Huang Z.M."/>
            <person name="Ba J.G."/>
            <person name="Yim A.K."/>
            <person name="Ouyang C.Y."/>
            <person name="Ngai S.M."/>
            <person name="Chan T.F."/>
            <person name="Leung E.L."/>
            <person name="Liu L."/>
            <person name="Liu Z.G."/>
            <person name="Tsui S.K."/>
        </authorList>
    </citation>
    <scope>NUCLEOTIDE SEQUENCE [LARGE SCALE GENOMIC DNA]</scope>
    <source>
        <strain evidence="2">Derp</strain>
    </source>
</reference>
<organism evidence="2 3">
    <name type="scientific">Dermatophagoides pteronyssinus</name>
    <name type="common">European house dust mite</name>
    <dbReference type="NCBI Taxonomy" id="6956"/>
    <lineage>
        <taxon>Eukaryota</taxon>
        <taxon>Metazoa</taxon>
        <taxon>Ecdysozoa</taxon>
        <taxon>Arthropoda</taxon>
        <taxon>Chelicerata</taxon>
        <taxon>Arachnida</taxon>
        <taxon>Acari</taxon>
        <taxon>Acariformes</taxon>
        <taxon>Sarcoptiformes</taxon>
        <taxon>Astigmata</taxon>
        <taxon>Psoroptidia</taxon>
        <taxon>Analgoidea</taxon>
        <taxon>Pyroglyphidae</taxon>
        <taxon>Dermatophagoidinae</taxon>
        <taxon>Dermatophagoides</taxon>
    </lineage>
</organism>
<name>A0ABQ8JTP1_DERPT</name>
<comment type="caution">
    <text evidence="2">The sequence shown here is derived from an EMBL/GenBank/DDBJ whole genome shotgun (WGS) entry which is preliminary data.</text>
</comment>
<dbReference type="EMBL" id="NJHN03000017">
    <property type="protein sequence ID" value="KAH9425785.1"/>
    <property type="molecule type" value="Genomic_DNA"/>
</dbReference>
<proteinExistence type="predicted"/>
<dbReference type="Proteomes" id="UP000887458">
    <property type="component" value="Unassembled WGS sequence"/>
</dbReference>
<keyword evidence="3" id="KW-1185">Reference proteome</keyword>